<dbReference type="SUPFAM" id="SSF52218">
    <property type="entry name" value="Flavoproteins"/>
    <property type="match status" value="1"/>
</dbReference>
<dbReference type="GO" id="GO:0010181">
    <property type="term" value="F:FMN binding"/>
    <property type="evidence" value="ECO:0007669"/>
    <property type="project" value="TreeGrafter"/>
</dbReference>
<gene>
    <name evidence="2" type="ORF">AFM12_10160</name>
</gene>
<dbReference type="PATRIC" id="fig|1605367.3.peg.3419"/>
<dbReference type="AlphaFoldDB" id="A0A0P7BWT5"/>
<accession>A0A0P7BWT5</accession>
<dbReference type="InterPro" id="IPR005025">
    <property type="entry name" value="FMN_Rdtase-like_dom"/>
</dbReference>
<dbReference type="InterPro" id="IPR050712">
    <property type="entry name" value="NAD(P)H-dep_reductase"/>
</dbReference>
<dbReference type="InterPro" id="IPR029039">
    <property type="entry name" value="Flavoprotein-like_sf"/>
</dbReference>
<dbReference type="OrthoDB" id="9812295at2"/>
<proteinExistence type="predicted"/>
<dbReference type="EMBL" id="LGTQ01000006">
    <property type="protein sequence ID" value="KPM49075.1"/>
    <property type="molecule type" value="Genomic_DNA"/>
</dbReference>
<comment type="caution">
    <text evidence="2">The sequence shown here is derived from an EMBL/GenBank/DDBJ whole genome shotgun (WGS) entry which is preliminary data.</text>
</comment>
<evidence type="ECO:0000313" key="2">
    <source>
        <dbReference type="EMBL" id="KPM49075.1"/>
    </source>
</evidence>
<reference evidence="2 3" key="1">
    <citation type="submission" date="2015-07" db="EMBL/GenBank/DDBJ databases">
        <title>The draft genome sequence of Leadbetterella sp. JN14-9.</title>
        <authorList>
            <person name="Liu Y."/>
            <person name="Du J."/>
            <person name="Shao Z."/>
        </authorList>
    </citation>
    <scope>NUCLEOTIDE SEQUENCE [LARGE SCALE GENOMIC DNA]</scope>
    <source>
        <strain evidence="2 3">JN14-9</strain>
    </source>
</reference>
<dbReference type="GO" id="GO:0005829">
    <property type="term" value="C:cytosol"/>
    <property type="evidence" value="ECO:0007669"/>
    <property type="project" value="TreeGrafter"/>
</dbReference>
<dbReference type="Gene3D" id="3.40.50.360">
    <property type="match status" value="1"/>
</dbReference>
<organism evidence="2 3">
    <name type="scientific">Jiulongibacter sediminis</name>
    <dbReference type="NCBI Taxonomy" id="1605367"/>
    <lineage>
        <taxon>Bacteria</taxon>
        <taxon>Pseudomonadati</taxon>
        <taxon>Bacteroidota</taxon>
        <taxon>Cytophagia</taxon>
        <taxon>Cytophagales</taxon>
        <taxon>Leadbetterellaceae</taxon>
        <taxon>Jiulongibacter</taxon>
    </lineage>
</organism>
<keyword evidence="3" id="KW-1185">Reference proteome</keyword>
<evidence type="ECO:0000313" key="3">
    <source>
        <dbReference type="Proteomes" id="UP000050454"/>
    </source>
</evidence>
<feature type="domain" description="NADPH-dependent FMN reductase-like" evidence="1">
    <location>
        <begin position="2"/>
        <end position="125"/>
    </location>
</feature>
<dbReference type="GO" id="GO:0016491">
    <property type="term" value="F:oxidoreductase activity"/>
    <property type="evidence" value="ECO:0007669"/>
    <property type="project" value="InterPro"/>
</dbReference>
<dbReference type="Proteomes" id="UP000050454">
    <property type="component" value="Unassembled WGS sequence"/>
</dbReference>
<sequence length="161" mass="17925">MTLEMAMYYKEKLEEIGEEVVLMDLGQLPEDFAFSALYANKGKSEGYNGFQAMLDSVDKCIILAPEYNGSYPGVLKTFIDGLRYPDSFRDKKVALVGLANGVQGNAVGLGHLNDVLSYMGANVLGLRVKLGEIARHFDANKISHPLYEKFVNEQIEKFLSF</sequence>
<evidence type="ECO:0000259" key="1">
    <source>
        <dbReference type="Pfam" id="PF03358"/>
    </source>
</evidence>
<dbReference type="Pfam" id="PF03358">
    <property type="entry name" value="FMN_red"/>
    <property type="match status" value="1"/>
</dbReference>
<name>A0A0P7BWT5_9BACT</name>
<protein>
    <submittedName>
        <fullName evidence="2">NADPH-dependent FMN reductase</fullName>
    </submittedName>
</protein>
<dbReference type="STRING" id="1605367.AFM12_10160"/>
<dbReference type="PANTHER" id="PTHR30543:SF21">
    <property type="entry name" value="NAD(P)H-DEPENDENT FMN REDUCTASE LOT6"/>
    <property type="match status" value="1"/>
</dbReference>
<dbReference type="PANTHER" id="PTHR30543">
    <property type="entry name" value="CHROMATE REDUCTASE"/>
    <property type="match status" value="1"/>
</dbReference>